<evidence type="ECO:0000256" key="1">
    <source>
        <dbReference type="ARBA" id="ARBA00004651"/>
    </source>
</evidence>
<keyword evidence="3" id="KW-1003">Cell membrane</keyword>
<dbReference type="InterPro" id="IPR035906">
    <property type="entry name" value="MetI-like_sf"/>
</dbReference>
<feature type="transmembrane region" description="Helical" evidence="7">
    <location>
        <begin position="147"/>
        <end position="171"/>
    </location>
</feature>
<comment type="subcellular location">
    <subcellularLocation>
        <location evidence="1 7">Cell membrane</location>
        <topology evidence="1 7">Multi-pass membrane protein</topology>
    </subcellularLocation>
</comment>
<dbReference type="PANTHER" id="PTHR43744">
    <property type="entry name" value="ABC TRANSPORTER PERMEASE PROTEIN MG189-RELATED-RELATED"/>
    <property type="match status" value="1"/>
</dbReference>
<evidence type="ECO:0000256" key="5">
    <source>
        <dbReference type="ARBA" id="ARBA00022989"/>
    </source>
</evidence>
<dbReference type="Pfam" id="PF00528">
    <property type="entry name" value="BPD_transp_1"/>
    <property type="match status" value="1"/>
</dbReference>
<evidence type="ECO:0000256" key="2">
    <source>
        <dbReference type="ARBA" id="ARBA00022448"/>
    </source>
</evidence>
<comment type="caution">
    <text evidence="9">The sequence shown here is derived from an EMBL/GenBank/DDBJ whole genome shotgun (WGS) entry which is preliminary data.</text>
</comment>
<evidence type="ECO:0000256" key="7">
    <source>
        <dbReference type="RuleBase" id="RU363032"/>
    </source>
</evidence>
<dbReference type="SUPFAM" id="SSF161098">
    <property type="entry name" value="MetI-like"/>
    <property type="match status" value="1"/>
</dbReference>
<evidence type="ECO:0000256" key="4">
    <source>
        <dbReference type="ARBA" id="ARBA00022692"/>
    </source>
</evidence>
<feature type="transmembrane region" description="Helical" evidence="7">
    <location>
        <begin position="191"/>
        <end position="211"/>
    </location>
</feature>
<keyword evidence="6 7" id="KW-0472">Membrane</keyword>
<reference evidence="9 10" key="1">
    <citation type="submission" date="2017-11" db="EMBL/GenBank/DDBJ databases">
        <title>Evolution of Phototrophy in the Chloroflexi Phylum Driven by Horizontal Gene Transfer.</title>
        <authorList>
            <person name="Ward L.M."/>
            <person name="Hemp J."/>
            <person name="Shih P.M."/>
            <person name="Mcglynn S.E."/>
            <person name="Fischer W."/>
        </authorList>
    </citation>
    <scope>NUCLEOTIDE SEQUENCE [LARGE SCALE GENOMIC DNA]</scope>
    <source>
        <strain evidence="9">JP3_13</strain>
    </source>
</reference>
<feature type="transmembrane region" description="Helical" evidence="7">
    <location>
        <begin position="111"/>
        <end position="135"/>
    </location>
</feature>
<sequence>MSGFSQPISLEERRAAHRRARLHRLRRAVFLTLDYGFMLFLVGFFIFPVVIMIVSSFKPERLVASDMRTIYAFIPREATLENYSCPDYQSPDTKCVDGAGGVFERLPMPRLFFNSIFVTSSIVLIGLFVNSMAAYALARLNLPYRNLILTVVILLIIVPFESVAVPLLLLVNGLPWIDGSISWLNSYHVQIFPFAADAFSIFLFYQFFLSIPRDFDEAARVDGAGGFLIYRRIIVPLSRPVFATVAILQFLAHWGSFLWPLMTTRGFDFTTLPVAMNIFFGQAPRQWGDVMAFATLATVPVLIVFVLFQRW</sequence>
<dbReference type="AlphaFoldDB" id="A0A2M8PCD2"/>
<dbReference type="PROSITE" id="PS50928">
    <property type="entry name" value="ABC_TM1"/>
    <property type="match status" value="1"/>
</dbReference>
<dbReference type="Proteomes" id="UP000229681">
    <property type="component" value="Unassembled WGS sequence"/>
</dbReference>
<comment type="similarity">
    <text evidence="7">Belongs to the binding-protein-dependent transport system permease family.</text>
</comment>
<feature type="domain" description="ABC transmembrane type-1" evidence="8">
    <location>
        <begin position="112"/>
        <end position="308"/>
    </location>
</feature>
<protein>
    <submittedName>
        <fullName evidence="9">Sugar ABC transporter permease</fullName>
    </submittedName>
</protein>
<dbReference type="GO" id="GO:0055085">
    <property type="term" value="P:transmembrane transport"/>
    <property type="evidence" value="ECO:0007669"/>
    <property type="project" value="InterPro"/>
</dbReference>
<dbReference type="Gene3D" id="1.10.3720.10">
    <property type="entry name" value="MetI-like"/>
    <property type="match status" value="1"/>
</dbReference>
<proteinExistence type="inferred from homology"/>
<dbReference type="InterPro" id="IPR000515">
    <property type="entry name" value="MetI-like"/>
</dbReference>
<evidence type="ECO:0000256" key="3">
    <source>
        <dbReference type="ARBA" id="ARBA00022475"/>
    </source>
</evidence>
<dbReference type="GO" id="GO:0005886">
    <property type="term" value="C:plasma membrane"/>
    <property type="evidence" value="ECO:0007669"/>
    <property type="project" value="UniProtKB-SubCell"/>
</dbReference>
<dbReference type="CDD" id="cd06261">
    <property type="entry name" value="TM_PBP2"/>
    <property type="match status" value="1"/>
</dbReference>
<feature type="transmembrane region" description="Helical" evidence="7">
    <location>
        <begin position="28"/>
        <end position="54"/>
    </location>
</feature>
<accession>A0A2M8PCD2</accession>
<keyword evidence="2 7" id="KW-0813">Transport</keyword>
<organism evidence="9 10">
    <name type="scientific">Candidatus Thermofonsia Clade 1 bacterium</name>
    <dbReference type="NCBI Taxonomy" id="2364210"/>
    <lineage>
        <taxon>Bacteria</taxon>
        <taxon>Bacillati</taxon>
        <taxon>Chloroflexota</taxon>
        <taxon>Candidatus Thermofontia</taxon>
        <taxon>Candidatus Thermofonsia Clade 1</taxon>
    </lineage>
</organism>
<evidence type="ECO:0000313" key="9">
    <source>
        <dbReference type="EMBL" id="PJF35196.1"/>
    </source>
</evidence>
<feature type="transmembrane region" description="Helical" evidence="7">
    <location>
        <begin position="290"/>
        <end position="308"/>
    </location>
</feature>
<feature type="non-terminal residue" evidence="9">
    <location>
        <position position="311"/>
    </location>
</feature>
<keyword evidence="5 7" id="KW-1133">Transmembrane helix</keyword>
<keyword evidence="4 7" id="KW-0812">Transmembrane</keyword>
<feature type="transmembrane region" description="Helical" evidence="7">
    <location>
        <begin position="241"/>
        <end position="262"/>
    </location>
</feature>
<evidence type="ECO:0000313" key="10">
    <source>
        <dbReference type="Proteomes" id="UP000229681"/>
    </source>
</evidence>
<gene>
    <name evidence="9" type="ORF">CUN49_11815</name>
</gene>
<name>A0A2M8PCD2_9CHLR</name>
<dbReference type="EMBL" id="PGTM01000192">
    <property type="protein sequence ID" value="PJF35196.1"/>
    <property type="molecule type" value="Genomic_DNA"/>
</dbReference>
<dbReference type="PANTHER" id="PTHR43744:SF8">
    <property type="entry name" value="SN-GLYCEROL-3-PHOSPHATE TRANSPORT SYSTEM PERMEASE PROTEIN UGPE"/>
    <property type="match status" value="1"/>
</dbReference>
<evidence type="ECO:0000259" key="8">
    <source>
        <dbReference type="PROSITE" id="PS50928"/>
    </source>
</evidence>
<evidence type="ECO:0000256" key="6">
    <source>
        <dbReference type="ARBA" id="ARBA00023136"/>
    </source>
</evidence>